<dbReference type="AlphaFoldDB" id="A0A834WHL9"/>
<dbReference type="Proteomes" id="UP000634136">
    <property type="component" value="Unassembled WGS sequence"/>
</dbReference>
<name>A0A834WHL9_9FABA</name>
<protein>
    <submittedName>
        <fullName evidence="1">DNA repair protein RAD16-like</fullName>
    </submittedName>
</protein>
<gene>
    <name evidence="1" type="ORF">G2W53_025151</name>
</gene>
<evidence type="ECO:0000313" key="1">
    <source>
        <dbReference type="EMBL" id="KAF7819696.1"/>
    </source>
</evidence>
<sequence length="586" mass="65605">MAGQTHSNKIESWSEKIHQRLDNIEDLLRQYFLLKFGQDWDEMKAAELKSKSDIDLDTQRDNASMPRVEEQNLYLDPVFSSTTAPVTLTVIEDEQLDEAKISAKSIPISPVSIFQPEICVSDNPVISLKTNKKCEEQPAAVLEANIAVYVVEELAEDQIDLSMGYDVHDLAAAIPTVNGLVAVNGEPKEKKIVMDEIDFSLNSHKGFKDVVYVHDHSEIAVKLQKDTGHWEIPLQVNEGALMDEHNNEILYPFKLFYVNKKGKNMQNSTMPLLKNQKEGISLALRQESSTVIEGILKEMGVEKNIQLIALVLAKCELQVMVNESYHESSSFPDSSAIFTMIMGTLIICSMVAVIQRVSEAAIYVCDSNFNYPEILMEMGKRSCYEAPQWFIVTQIGEAGEDELVNKLINQDIRDFAVGNIKLVPSLFDFDLHLGDSKIATLITEIKNVTDAASLMPLWEELEWRDHIEYKFGELVATIMVFNLGICENFAADYVVESLCGGGLVYTWLSPVSTIDGELGVSMSAPYVKNILVEIIIFIFDPGGGSSLECKWNEFVANLEDKVVLMEGILIQTKKLGPLSPIMKTHF</sequence>
<organism evidence="1 2">
    <name type="scientific">Senna tora</name>
    <dbReference type="NCBI Taxonomy" id="362788"/>
    <lineage>
        <taxon>Eukaryota</taxon>
        <taxon>Viridiplantae</taxon>
        <taxon>Streptophyta</taxon>
        <taxon>Embryophyta</taxon>
        <taxon>Tracheophyta</taxon>
        <taxon>Spermatophyta</taxon>
        <taxon>Magnoliopsida</taxon>
        <taxon>eudicotyledons</taxon>
        <taxon>Gunneridae</taxon>
        <taxon>Pentapetalae</taxon>
        <taxon>rosids</taxon>
        <taxon>fabids</taxon>
        <taxon>Fabales</taxon>
        <taxon>Fabaceae</taxon>
        <taxon>Caesalpinioideae</taxon>
        <taxon>Cassia clade</taxon>
        <taxon>Senna</taxon>
    </lineage>
</organism>
<comment type="caution">
    <text evidence="1">The sequence shown here is derived from an EMBL/GenBank/DDBJ whole genome shotgun (WGS) entry which is preliminary data.</text>
</comment>
<keyword evidence="2" id="KW-1185">Reference proteome</keyword>
<proteinExistence type="predicted"/>
<reference evidence="1" key="1">
    <citation type="submission" date="2020-09" db="EMBL/GenBank/DDBJ databases">
        <title>Genome-Enabled Discovery of Anthraquinone Biosynthesis in Senna tora.</title>
        <authorList>
            <person name="Kang S.-H."/>
            <person name="Pandey R.P."/>
            <person name="Lee C.-M."/>
            <person name="Sim J.-S."/>
            <person name="Jeong J.-T."/>
            <person name="Choi B.-S."/>
            <person name="Jung M."/>
            <person name="Ginzburg D."/>
            <person name="Zhao K."/>
            <person name="Won S.Y."/>
            <person name="Oh T.-J."/>
            <person name="Yu Y."/>
            <person name="Kim N.-H."/>
            <person name="Lee O.R."/>
            <person name="Lee T.-H."/>
            <person name="Bashyal P."/>
            <person name="Kim T.-S."/>
            <person name="Lee W.-H."/>
            <person name="Kawkins C."/>
            <person name="Kim C.-K."/>
            <person name="Kim J.S."/>
            <person name="Ahn B.O."/>
            <person name="Rhee S.Y."/>
            <person name="Sohng J.K."/>
        </authorList>
    </citation>
    <scope>NUCLEOTIDE SEQUENCE</scope>
    <source>
        <tissue evidence="1">Leaf</tissue>
    </source>
</reference>
<evidence type="ECO:0000313" key="2">
    <source>
        <dbReference type="Proteomes" id="UP000634136"/>
    </source>
</evidence>
<dbReference type="EMBL" id="JAAIUW010000008">
    <property type="protein sequence ID" value="KAF7819696.1"/>
    <property type="molecule type" value="Genomic_DNA"/>
</dbReference>
<accession>A0A834WHL9</accession>